<evidence type="ECO:0000256" key="7">
    <source>
        <dbReference type="ARBA" id="ARBA00023159"/>
    </source>
</evidence>
<accession>A0A098VR90</accession>
<evidence type="ECO:0000256" key="8">
    <source>
        <dbReference type="ARBA" id="ARBA00023163"/>
    </source>
</evidence>
<dbReference type="PROSITE" id="PS51134">
    <property type="entry name" value="ZF_TFIIB"/>
    <property type="match status" value="1"/>
</dbReference>
<dbReference type="InterPro" id="IPR011665">
    <property type="entry name" value="BRF1_TBP-bd_dom"/>
</dbReference>
<dbReference type="Gene3D" id="1.10.472.10">
    <property type="entry name" value="Cyclin-like"/>
    <property type="match status" value="2"/>
</dbReference>
<dbReference type="VEuPathDB" id="MicrosporidiaDB:DI09_34p10"/>
<feature type="region of interest" description="Disordered" evidence="12">
    <location>
        <begin position="424"/>
        <end position="457"/>
    </location>
</feature>
<keyword evidence="5" id="KW-0862">Zinc</keyword>
<name>A0A098VR90_9MICR</name>
<dbReference type="GO" id="GO:0070897">
    <property type="term" value="P:transcription preinitiation complex assembly"/>
    <property type="evidence" value="ECO:0007669"/>
    <property type="project" value="InterPro"/>
</dbReference>
<dbReference type="EMBL" id="JMKJ01000277">
    <property type="protein sequence ID" value="KGG51450.1"/>
    <property type="molecule type" value="Genomic_DNA"/>
</dbReference>
<dbReference type="Pfam" id="PF07741">
    <property type="entry name" value="BRF1"/>
    <property type="match status" value="1"/>
</dbReference>
<dbReference type="InterPro" id="IPR036915">
    <property type="entry name" value="Cyclin-like_sf"/>
</dbReference>
<dbReference type="OrthoDB" id="511529at2759"/>
<evidence type="ECO:0000256" key="12">
    <source>
        <dbReference type="SAM" id="MobiDB-lite"/>
    </source>
</evidence>
<evidence type="ECO:0000256" key="11">
    <source>
        <dbReference type="PROSITE-ProRule" id="PRU00469"/>
    </source>
</evidence>
<dbReference type="PANTHER" id="PTHR11618:SF4">
    <property type="entry name" value="TRANSCRIPTION FACTOR IIIB 90 KDA SUBUNIT"/>
    <property type="match status" value="1"/>
</dbReference>
<keyword evidence="8" id="KW-0804">Transcription</keyword>
<dbReference type="InterPro" id="IPR013137">
    <property type="entry name" value="Znf_TFIIB"/>
</dbReference>
<evidence type="ECO:0000256" key="10">
    <source>
        <dbReference type="ARBA" id="ARBA00031009"/>
    </source>
</evidence>
<evidence type="ECO:0000313" key="14">
    <source>
        <dbReference type="EMBL" id="KGG51450.1"/>
    </source>
</evidence>
<dbReference type="GO" id="GO:0000995">
    <property type="term" value="F:RNA polymerase III general transcription initiation factor activity"/>
    <property type="evidence" value="ECO:0007669"/>
    <property type="project" value="TreeGrafter"/>
</dbReference>
<evidence type="ECO:0000256" key="1">
    <source>
        <dbReference type="ARBA" id="ARBA00004123"/>
    </source>
</evidence>
<keyword evidence="9" id="KW-0539">Nucleus</keyword>
<dbReference type="GO" id="GO:0097550">
    <property type="term" value="C:transcription preinitiation complex"/>
    <property type="evidence" value="ECO:0007669"/>
    <property type="project" value="TreeGrafter"/>
</dbReference>
<dbReference type="PANTHER" id="PTHR11618">
    <property type="entry name" value="TRANSCRIPTION INITIATION FACTOR IIB-RELATED"/>
    <property type="match status" value="1"/>
</dbReference>
<dbReference type="Gene3D" id="1.20.5.650">
    <property type="entry name" value="Single helix bin"/>
    <property type="match status" value="1"/>
</dbReference>
<dbReference type="RefSeq" id="XP_013237904.1">
    <property type="nucleotide sequence ID" value="XM_013382450.1"/>
</dbReference>
<dbReference type="CDD" id="cd20553">
    <property type="entry name" value="CYCLIN_TFIIIB90_rpt1"/>
    <property type="match status" value="1"/>
</dbReference>
<dbReference type="CDD" id="cd20554">
    <property type="entry name" value="CYCLIN_TFIIIB90_rpt2"/>
    <property type="match status" value="1"/>
</dbReference>
<dbReference type="Pfam" id="PF00382">
    <property type="entry name" value="TFIIB"/>
    <property type="match status" value="2"/>
</dbReference>
<evidence type="ECO:0000313" key="15">
    <source>
        <dbReference type="Proteomes" id="UP000029725"/>
    </source>
</evidence>
<evidence type="ECO:0000256" key="6">
    <source>
        <dbReference type="ARBA" id="ARBA00023015"/>
    </source>
</evidence>
<proteinExistence type="inferred from homology"/>
<dbReference type="SUPFAM" id="SSF47954">
    <property type="entry name" value="Cyclin-like"/>
    <property type="match status" value="2"/>
</dbReference>
<dbReference type="AlphaFoldDB" id="A0A098VR90"/>
<comment type="similarity">
    <text evidence="2">Belongs to the TFIIB family.</text>
</comment>
<dbReference type="GO" id="GO:0008270">
    <property type="term" value="F:zinc ion binding"/>
    <property type="evidence" value="ECO:0007669"/>
    <property type="project" value="UniProtKB-KW"/>
</dbReference>
<dbReference type="GO" id="GO:0005634">
    <property type="term" value="C:nucleus"/>
    <property type="evidence" value="ECO:0007669"/>
    <property type="project" value="UniProtKB-SubCell"/>
</dbReference>
<gene>
    <name evidence="14" type="ORF">DI09_34p10</name>
</gene>
<dbReference type="FunFam" id="1.10.472.10:FF:000007">
    <property type="entry name" value="Transcription factor IIIB 90 kDa subunit"/>
    <property type="match status" value="1"/>
</dbReference>
<comment type="subcellular location">
    <subcellularLocation>
        <location evidence="1">Nucleus</location>
    </subcellularLocation>
</comment>
<keyword evidence="6" id="KW-0805">Transcription regulation</keyword>
<dbReference type="SMART" id="SM00385">
    <property type="entry name" value="CYCLIN"/>
    <property type="match status" value="2"/>
</dbReference>
<evidence type="ECO:0000256" key="4">
    <source>
        <dbReference type="ARBA" id="ARBA00022771"/>
    </source>
</evidence>
<evidence type="ECO:0000256" key="5">
    <source>
        <dbReference type="ARBA" id="ARBA00022833"/>
    </source>
</evidence>
<evidence type="ECO:0000256" key="9">
    <source>
        <dbReference type="ARBA" id="ARBA00023242"/>
    </source>
</evidence>
<feature type="region of interest" description="Disordered" evidence="12">
    <location>
        <begin position="1"/>
        <end position="20"/>
    </location>
</feature>
<dbReference type="GO" id="GO:0006384">
    <property type="term" value="P:transcription initiation at RNA polymerase III promoter"/>
    <property type="evidence" value="ECO:0007669"/>
    <property type="project" value="UniProtKB-ARBA"/>
</dbReference>
<dbReference type="GO" id="GO:0000126">
    <property type="term" value="C:transcription factor TFIIIB complex"/>
    <property type="evidence" value="ECO:0007669"/>
    <property type="project" value="UniProtKB-ARBA"/>
</dbReference>
<protein>
    <recommendedName>
        <fullName evidence="10">B-related factor 1</fullName>
    </recommendedName>
</protein>
<evidence type="ECO:0000259" key="13">
    <source>
        <dbReference type="PROSITE" id="PS51134"/>
    </source>
</evidence>
<feature type="domain" description="TFIIB-type" evidence="13">
    <location>
        <begin position="22"/>
        <end position="53"/>
    </location>
</feature>
<dbReference type="Gene3D" id="2.20.25.10">
    <property type="match status" value="1"/>
</dbReference>
<keyword evidence="3" id="KW-0479">Metal-binding</keyword>
<dbReference type="Pfam" id="PF08271">
    <property type="entry name" value="Zn_Ribbon_TF"/>
    <property type="match status" value="1"/>
</dbReference>
<keyword evidence="15" id="KW-1185">Reference proteome</keyword>
<keyword evidence="4 11" id="KW-0863">Zinc-finger</keyword>
<dbReference type="FunFam" id="1.10.472.10:FF:000002">
    <property type="entry name" value="Transcription factor IIIB 90 kDa subunit"/>
    <property type="match status" value="1"/>
</dbReference>
<reference evidence="14 15" key="1">
    <citation type="submission" date="2014-04" db="EMBL/GenBank/DDBJ databases">
        <title>A new species of microsporidia sheds light on the evolution of extreme parasitism.</title>
        <authorList>
            <person name="Haag K.L."/>
            <person name="James T.Y."/>
            <person name="Larsson R."/>
            <person name="Schaer T.M."/>
            <person name="Refardt D."/>
            <person name="Pombert J.-F."/>
            <person name="Ebert D."/>
        </authorList>
    </citation>
    <scope>NUCLEOTIDE SEQUENCE [LARGE SCALE GENOMIC DNA]</scope>
    <source>
        <strain evidence="14 15">UGP3</strain>
        <tissue evidence="14">Spores</tissue>
    </source>
</reference>
<dbReference type="GO" id="GO:0017025">
    <property type="term" value="F:TBP-class protein binding"/>
    <property type="evidence" value="ECO:0007669"/>
    <property type="project" value="InterPro"/>
</dbReference>
<dbReference type="SUPFAM" id="SSF57783">
    <property type="entry name" value="Zinc beta-ribbon"/>
    <property type="match status" value="1"/>
</dbReference>
<dbReference type="InterPro" id="IPR000812">
    <property type="entry name" value="TFIIB"/>
</dbReference>
<dbReference type="InterPro" id="IPR013150">
    <property type="entry name" value="TFIIB_cyclin"/>
</dbReference>
<dbReference type="GeneID" id="25259638"/>
<keyword evidence="7" id="KW-0010">Activator</keyword>
<sequence>MNAFSSSVPSSATGSSIPSVTSASGCLACGANEIEYDQAQGNSFCTICGTVLEENAIVSEITFSESASGASVMQGQFVPEKSTALLGMLGGVMPLKGGVSPGSSYRRYQPSDSREVTICQARLRLQALGFALGMSEHHINAAHRWFILAYQHQFTRGRRSQAVAAGCLYIVCRQEKTPHMLLDFSDVLRVNVFALGSVFLKLCRLLNLDLPLVDPSLYIGRFASRLEFGEKTSMVTATALRLVSRMKRDWIQTGRRPAGVCGACLLIAARIYGFSRSQKEILAVVRVCDMTLRRRLEEFSRTPSSKLTPEEFHGVWLEEEIDPPSFSLPSLAKKKDRIKSEHMRIFEEQRLAQLLLIDPRLLNEDPISDLSILDVDEEVSSALLAEAEMEAKSVLWHEANKDYILQQEEKAQFMLEQEKLGISQPPVKRSTRKRKQEQYFNSAEGPSSSHLTPSEAAKTLISSNKKLSKKFNYQVLDSLLETPASIKLS</sequence>
<dbReference type="HOGENOM" id="CLU_010293_3_0_1"/>
<dbReference type="InterPro" id="IPR013763">
    <property type="entry name" value="Cyclin-like_dom"/>
</dbReference>
<feature type="compositionally biased region" description="Polar residues" evidence="12">
    <location>
        <begin position="438"/>
        <end position="452"/>
    </location>
</feature>
<evidence type="ECO:0000256" key="2">
    <source>
        <dbReference type="ARBA" id="ARBA00010857"/>
    </source>
</evidence>
<comment type="caution">
    <text evidence="14">The sequence shown here is derived from an EMBL/GenBank/DDBJ whole genome shotgun (WGS) entry which is preliminary data.</text>
</comment>
<organism evidence="14 15">
    <name type="scientific">Mitosporidium daphniae</name>
    <dbReference type="NCBI Taxonomy" id="1485682"/>
    <lineage>
        <taxon>Eukaryota</taxon>
        <taxon>Fungi</taxon>
        <taxon>Fungi incertae sedis</taxon>
        <taxon>Microsporidia</taxon>
        <taxon>Mitosporidium</taxon>
    </lineage>
</organism>
<dbReference type="PRINTS" id="PR00685">
    <property type="entry name" value="TIFACTORIIB"/>
</dbReference>
<dbReference type="Proteomes" id="UP000029725">
    <property type="component" value="Unassembled WGS sequence"/>
</dbReference>
<evidence type="ECO:0000256" key="3">
    <source>
        <dbReference type="ARBA" id="ARBA00022723"/>
    </source>
</evidence>
<dbReference type="GO" id="GO:0001006">
    <property type="term" value="F:RNA polymerase III type 3 promoter sequence-specific DNA binding"/>
    <property type="evidence" value="ECO:0007669"/>
    <property type="project" value="TreeGrafter"/>
</dbReference>